<sequence>MQTLRRLASFSKQLSTSPQPPSFTMADYAKVPSSAKLKPEPFRAEVDQQKIDDFKTLLKLSPVAPPVYENSDPSVTGSRRYGVPRDWLLKAKEYWLNSFDWRKQEDYINSFPNYTADVKDDEGHDLTVHFIALFSEKPDAIPIALYHGWPGSFLEFLQILELLKKKYTPATLPYHIVVPSIPGYSYSSGPPLDFDFSLENASYALNNLMIGLFPETGYLAQGGDLGSFVSRHQAAYYDACKGMHLNFSPLSRPQNADSLETSEIEKKALSRGLWFREVGIAYALEHGTRTATIGHALSASPMALLAWIGEKFLEWSDTDPSLDHILQSVTLYWMTDTFPRCIYPYRGSSGDDERPRQAKVSGKGRERPYVEKPSGYSFFPLELVPMPVSWVATNCNLVLSKVHQSGGHFAAMEKPNELLEDIEAYLLPATLITELETHHKAKAWQSHRVSLEFPTVSTRLRYALEEGHRMHRRNPPLQLLIVTITELHPFRYIHIQINKLNEMSLLINKRMPRLNPSKHQHLTPNLRNSKNHQSKQLIPNIPPPLTLLIPLAKDTKLLHQDLLMQQSSVRHLAAHPTAQRSKASILRQGHFQKREKRHFAGSTSAFSCKAQVRVDV</sequence>
<gene>
    <name evidence="5" type="ORF">AC579_10396</name>
</gene>
<dbReference type="InterPro" id="IPR029058">
    <property type="entry name" value="AB_hydrolase_fold"/>
</dbReference>
<organism evidence="5 6">
    <name type="scientific">Pseudocercospora musae</name>
    <dbReference type="NCBI Taxonomy" id="113226"/>
    <lineage>
        <taxon>Eukaryota</taxon>
        <taxon>Fungi</taxon>
        <taxon>Dikarya</taxon>
        <taxon>Ascomycota</taxon>
        <taxon>Pezizomycotina</taxon>
        <taxon>Dothideomycetes</taxon>
        <taxon>Dothideomycetidae</taxon>
        <taxon>Mycosphaerellales</taxon>
        <taxon>Mycosphaerellaceae</taxon>
        <taxon>Pseudocercospora</taxon>
    </lineage>
</organism>
<dbReference type="Proteomes" id="UP000073492">
    <property type="component" value="Unassembled WGS sequence"/>
</dbReference>
<feature type="domain" description="Epoxide hydrolase N-terminal" evidence="4">
    <location>
        <begin position="40"/>
        <end position="156"/>
    </location>
</feature>
<evidence type="ECO:0000313" key="5">
    <source>
        <dbReference type="EMBL" id="KXT15832.1"/>
    </source>
</evidence>
<keyword evidence="2" id="KW-0378">Hydrolase</keyword>
<dbReference type="GO" id="GO:0004301">
    <property type="term" value="F:epoxide hydrolase activity"/>
    <property type="evidence" value="ECO:0007669"/>
    <property type="project" value="TreeGrafter"/>
</dbReference>
<dbReference type="GO" id="GO:0097176">
    <property type="term" value="P:epoxide metabolic process"/>
    <property type="evidence" value="ECO:0007669"/>
    <property type="project" value="TreeGrafter"/>
</dbReference>
<evidence type="ECO:0000313" key="6">
    <source>
        <dbReference type="Proteomes" id="UP000073492"/>
    </source>
</evidence>
<feature type="region of interest" description="Disordered" evidence="3">
    <location>
        <begin position="1"/>
        <end position="25"/>
    </location>
</feature>
<comment type="similarity">
    <text evidence="1">Belongs to the peptidase S33 family.</text>
</comment>
<dbReference type="PANTHER" id="PTHR21661:SF39">
    <property type="entry name" value="HYDROLASE, PUTATIVE (AFU_ORTHOLOGUE AFUA_3G08960)-RELATED"/>
    <property type="match status" value="1"/>
</dbReference>
<dbReference type="EMBL" id="LFZO01000049">
    <property type="protein sequence ID" value="KXT15832.1"/>
    <property type="molecule type" value="Genomic_DNA"/>
</dbReference>
<dbReference type="InterPro" id="IPR010497">
    <property type="entry name" value="Epoxide_hydro_N"/>
</dbReference>
<dbReference type="PANTHER" id="PTHR21661">
    <property type="entry name" value="EPOXIDE HYDROLASE 1-RELATED"/>
    <property type="match status" value="1"/>
</dbReference>
<protein>
    <recommendedName>
        <fullName evidence="4">Epoxide hydrolase N-terminal domain-containing protein</fullName>
    </recommendedName>
</protein>
<comment type="caution">
    <text evidence="5">The sequence shown here is derived from an EMBL/GenBank/DDBJ whole genome shotgun (WGS) entry which is preliminary data.</text>
</comment>
<evidence type="ECO:0000256" key="2">
    <source>
        <dbReference type="ARBA" id="ARBA00022801"/>
    </source>
</evidence>
<dbReference type="InterPro" id="IPR000639">
    <property type="entry name" value="Epox_hydrolase-like"/>
</dbReference>
<dbReference type="STRING" id="113226.A0A139IMP0"/>
<accession>A0A139IMP0</accession>
<dbReference type="Pfam" id="PF06441">
    <property type="entry name" value="EHN"/>
    <property type="match status" value="1"/>
</dbReference>
<evidence type="ECO:0000259" key="4">
    <source>
        <dbReference type="Pfam" id="PF06441"/>
    </source>
</evidence>
<keyword evidence="6" id="KW-1185">Reference proteome</keyword>
<dbReference type="PRINTS" id="PR00412">
    <property type="entry name" value="EPOXHYDRLASE"/>
</dbReference>
<dbReference type="Gene3D" id="3.40.50.1820">
    <property type="entry name" value="alpha/beta hydrolase"/>
    <property type="match status" value="1"/>
</dbReference>
<proteinExistence type="inferred from homology"/>
<dbReference type="AlphaFoldDB" id="A0A139IMP0"/>
<dbReference type="OrthoDB" id="7130006at2759"/>
<name>A0A139IMP0_9PEZI</name>
<evidence type="ECO:0000256" key="1">
    <source>
        <dbReference type="ARBA" id="ARBA00010088"/>
    </source>
</evidence>
<dbReference type="SUPFAM" id="SSF53474">
    <property type="entry name" value="alpha/beta-Hydrolases"/>
    <property type="match status" value="1"/>
</dbReference>
<evidence type="ECO:0000256" key="3">
    <source>
        <dbReference type="SAM" id="MobiDB-lite"/>
    </source>
</evidence>
<reference evidence="5 6" key="1">
    <citation type="submission" date="2015-07" db="EMBL/GenBank/DDBJ databases">
        <title>Comparative genomics of the Sigatoka disease complex on banana suggests a link between parallel evolutionary changes in Pseudocercospora fijiensis and Pseudocercospora eumusae and increased virulence on the banana host.</title>
        <authorList>
            <person name="Chang T.-C."/>
            <person name="Salvucci A."/>
            <person name="Crous P.W."/>
            <person name="Stergiopoulos I."/>
        </authorList>
    </citation>
    <scope>NUCLEOTIDE SEQUENCE [LARGE SCALE GENOMIC DNA]</scope>
    <source>
        <strain evidence="5 6">CBS 116634</strain>
    </source>
</reference>